<evidence type="ECO:0000256" key="1">
    <source>
        <dbReference type="SAM" id="MobiDB-lite"/>
    </source>
</evidence>
<dbReference type="AlphaFoldDB" id="A0A2T5M0Q7"/>
<dbReference type="InterPro" id="IPR012098">
    <property type="entry name" value="SND3_fun"/>
</dbReference>
<accession>A0A2T5M0Q7</accession>
<comment type="caution">
    <text evidence="3">The sequence shown here is derived from an EMBL/GenBank/DDBJ whole genome shotgun (WGS) entry which is preliminary data.</text>
</comment>
<dbReference type="OrthoDB" id="18139at2759"/>
<dbReference type="PANTHER" id="PTHR28112">
    <property type="entry name" value="SRP-INDEPENDENT TARGETING PROTEIN 3"/>
    <property type="match status" value="1"/>
</dbReference>
<feature type="transmembrane region" description="Helical" evidence="2">
    <location>
        <begin position="37"/>
        <end position="55"/>
    </location>
</feature>
<evidence type="ECO:0000313" key="4">
    <source>
        <dbReference type="Proteomes" id="UP000244073"/>
    </source>
</evidence>
<feature type="compositionally biased region" description="Low complexity" evidence="1">
    <location>
        <begin position="74"/>
        <end position="83"/>
    </location>
</feature>
<sequence length="172" mass="19026">MDILASLPIANIAIILGGIQAAKVVDFTDPNVLNTLRYCWILSTVLVSTICFMVWSSIKQRNDKRPLADMPDPTATSTSTGSKAKNVHDYDMMELKKMIRGQLIGTAIVSVIHFYLKQNPPLISQCIIPLKGVLQSKLVQIHIFNKADVGELKRPFNEGPGLLSYLKDSKDS</sequence>
<feature type="region of interest" description="Disordered" evidence="1">
    <location>
        <begin position="64"/>
        <end position="83"/>
    </location>
</feature>
<dbReference type="GO" id="GO:0005739">
    <property type="term" value="C:mitochondrion"/>
    <property type="evidence" value="ECO:0007669"/>
    <property type="project" value="TreeGrafter"/>
</dbReference>
<dbReference type="RefSeq" id="XP_040753501.1">
    <property type="nucleotide sequence ID" value="XM_040895911.1"/>
</dbReference>
<dbReference type="PANTHER" id="PTHR28112:SF1">
    <property type="entry name" value="SRP-INDEPENDENT TARGETING PROTEIN 3"/>
    <property type="match status" value="1"/>
</dbReference>
<evidence type="ECO:0000256" key="2">
    <source>
        <dbReference type="SAM" id="Phobius"/>
    </source>
</evidence>
<dbReference type="Pfam" id="PF10032">
    <property type="entry name" value="Pho88"/>
    <property type="match status" value="1"/>
</dbReference>
<dbReference type="GO" id="GO:0005783">
    <property type="term" value="C:endoplasmic reticulum"/>
    <property type="evidence" value="ECO:0007669"/>
    <property type="project" value="InterPro"/>
</dbReference>
<dbReference type="GeneID" id="63812793"/>
<reference evidence="3 4" key="1">
    <citation type="journal article" date="2018" name="Proc. Natl. Acad. Sci. U.S.A.">
        <title>Linking secondary metabolites to gene clusters through genome sequencing of six diverse Aspergillus species.</title>
        <authorList>
            <person name="Kaerboelling I."/>
            <person name="Vesth T.C."/>
            <person name="Frisvad J.C."/>
            <person name="Nybo J.L."/>
            <person name="Theobald S."/>
            <person name="Kuo A."/>
            <person name="Bowyer P."/>
            <person name="Matsuda Y."/>
            <person name="Mondo S."/>
            <person name="Lyhne E.K."/>
            <person name="Kogle M.E."/>
            <person name="Clum A."/>
            <person name="Lipzen A."/>
            <person name="Salamov A."/>
            <person name="Ngan C.Y."/>
            <person name="Daum C."/>
            <person name="Chiniquy J."/>
            <person name="Barry K."/>
            <person name="LaButti K."/>
            <person name="Haridas S."/>
            <person name="Simmons B.A."/>
            <person name="Magnuson J.K."/>
            <person name="Mortensen U.H."/>
            <person name="Larsen T.O."/>
            <person name="Grigoriev I.V."/>
            <person name="Baker S.E."/>
            <person name="Andersen M.R."/>
        </authorList>
    </citation>
    <scope>NUCLEOTIDE SEQUENCE [LARGE SCALE GENOMIC DNA]</scope>
    <source>
        <strain evidence="3 4">IBT 24754</strain>
    </source>
</reference>
<organism evidence="3 4">
    <name type="scientific">Aspergillus ochraceoroseus IBT 24754</name>
    <dbReference type="NCBI Taxonomy" id="1392256"/>
    <lineage>
        <taxon>Eukaryota</taxon>
        <taxon>Fungi</taxon>
        <taxon>Dikarya</taxon>
        <taxon>Ascomycota</taxon>
        <taxon>Pezizomycotina</taxon>
        <taxon>Eurotiomycetes</taxon>
        <taxon>Eurotiomycetidae</taxon>
        <taxon>Eurotiales</taxon>
        <taxon>Aspergillaceae</taxon>
        <taxon>Aspergillus</taxon>
        <taxon>Aspergillus subgen. Nidulantes</taxon>
    </lineage>
</organism>
<dbReference type="EMBL" id="MSFN02000003">
    <property type="protein sequence ID" value="PTU22109.1"/>
    <property type="molecule type" value="Genomic_DNA"/>
</dbReference>
<keyword evidence="2" id="KW-1133">Transmembrane helix</keyword>
<gene>
    <name evidence="3" type="ORF">P175DRAFT_0492710</name>
</gene>
<proteinExistence type="predicted"/>
<name>A0A2T5M0Q7_9EURO</name>
<protein>
    <submittedName>
        <fullName evidence="3">Uncharacterized protein</fullName>
    </submittedName>
</protein>
<dbReference type="VEuPathDB" id="FungiDB:P175DRAFT_0492710"/>
<keyword evidence="2" id="KW-0812">Transmembrane</keyword>
<keyword evidence="2" id="KW-0472">Membrane</keyword>
<evidence type="ECO:0000313" key="3">
    <source>
        <dbReference type="EMBL" id="PTU22109.1"/>
    </source>
</evidence>
<dbReference type="Proteomes" id="UP000244073">
    <property type="component" value="Unassembled WGS sequence"/>
</dbReference>
<dbReference type="GO" id="GO:0045047">
    <property type="term" value="P:protein targeting to ER"/>
    <property type="evidence" value="ECO:0007669"/>
    <property type="project" value="InterPro"/>
</dbReference>